<dbReference type="InterPro" id="IPR037171">
    <property type="entry name" value="NagB/RpiA_transferase-like"/>
</dbReference>
<keyword evidence="1 2" id="KW-0808">Transferase</keyword>
<evidence type="ECO:0000313" key="2">
    <source>
        <dbReference type="EMBL" id="BBU69723.1"/>
    </source>
</evidence>
<protein>
    <submittedName>
        <fullName evidence="2">Acetate CoA-transferase subunit alpha</fullName>
    </submittedName>
</protein>
<dbReference type="NCBIfam" id="TIGR02429">
    <property type="entry name" value="pcaI_scoA_fam"/>
    <property type="match status" value="1"/>
</dbReference>
<dbReference type="GO" id="GO:0008410">
    <property type="term" value="F:CoA-transferase activity"/>
    <property type="evidence" value="ECO:0007669"/>
    <property type="project" value="InterPro"/>
</dbReference>
<evidence type="ECO:0000256" key="1">
    <source>
        <dbReference type="ARBA" id="ARBA00022679"/>
    </source>
</evidence>
<dbReference type="PANTHER" id="PTHR13707">
    <property type="entry name" value="KETOACID-COENZYME A TRANSFERASE"/>
    <property type="match status" value="1"/>
</dbReference>
<gene>
    <name evidence="2" type="primary">atoD</name>
    <name evidence="2" type="ORF">ICHIAU1_20060</name>
</gene>
<accession>A0A7R6TQ12</accession>
<dbReference type="RefSeq" id="WP_162049594.1">
    <property type="nucleotide sequence ID" value="NZ_AP022345.1"/>
</dbReference>
<evidence type="ECO:0000313" key="3">
    <source>
        <dbReference type="Proteomes" id="UP000463961"/>
    </source>
</evidence>
<sequence>MTKDKSISGHDLKHRFHDGVRILYGGFMGCGTPDKIIHLILDSGAKNLTIIGNDTAFPDTGVGKLIAAGRVQKVIASHIGTNPMTGQMMIDGKLEVELIPQGTLVERIRCGGAGLGGVLTPTGIGTEVEIGKTKISFDDVEYLVERPLRADIAIVLAQHGDRAGNLSYQRAARNFNPIIALAADFVVAEIVELQEDSYLDPDTVMTPGALVDAYITSES</sequence>
<dbReference type="SUPFAM" id="SSF100950">
    <property type="entry name" value="NagB/RpiA/CoA transferase-like"/>
    <property type="match status" value="1"/>
</dbReference>
<dbReference type="PANTHER" id="PTHR13707:SF60">
    <property type="entry name" value="ACETATE COA-TRANSFERASE SUBUNIT ALPHA"/>
    <property type="match status" value="1"/>
</dbReference>
<dbReference type="Pfam" id="PF01144">
    <property type="entry name" value="CoA_trans"/>
    <property type="match status" value="1"/>
</dbReference>
<proteinExistence type="predicted"/>
<organism evidence="2 3">
    <name type="scientific">Fluviibacter phosphoraccumulans</name>
    <dbReference type="NCBI Taxonomy" id="1751046"/>
    <lineage>
        <taxon>Bacteria</taxon>
        <taxon>Pseudomonadati</taxon>
        <taxon>Pseudomonadota</taxon>
        <taxon>Betaproteobacteria</taxon>
        <taxon>Rhodocyclales</taxon>
        <taxon>Fluviibacteraceae</taxon>
        <taxon>Fluviibacter</taxon>
    </lineage>
</organism>
<dbReference type="SMART" id="SM00882">
    <property type="entry name" value="CoA_trans"/>
    <property type="match status" value="1"/>
</dbReference>
<dbReference type="Proteomes" id="UP000463961">
    <property type="component" value="Chromosome"/>
</dbReference>
<dbReference type="Gene3D" id="3.40.1080.10">
    <property type="entry name" value="Glutaconate Coenzyme A-transferase"/>
    <property type="match status" value="1"/>
</dbReference>
<dbReference type="InterPro" id="IPR004165">
    <property type="entry name" value="CoA_trans_fam_I"/>
</dbReference>
<dbReference type="InterPro" id="IPR012792">
    <property type="entry name" value="3-oxoacid_CoA-transf_A"/>
</dbReference>
<dbReference type="EMBL" id="AP022345">
    <property type="protein sequence ID" value="BBU69723.1"/>
    <property type="molecule type" value="Genomic_DNA"/>
</dbReference>
<reference evidence="3" key="1">
    <citation type="submission" date="2020-01" db="EMBL/GenBank/DDBJ databases">
        <title>Phosphoaccumulans saitamaens gen. nov., sp. nov., a polyphosphate accumulating bacterium isolated from surface river water.</title>
        <authorList>
            <person name="Watanabe K."/>
            <person name="Suda W."/>
        </authorList>
    </citation>
    <scope>NUCLEOTIDE SEQUENCE [LARGE SCALE GENOMIC DNA]</scope>
    <source>
        <strain evidence="3">ICHIAU1</strain>
    </source>
</reference>
<name>A0A7R6TQ12_9RHOO</name>
<dbReference type="AlphaFoldDB" id="A0A7R6TQ12"/>
<dbReference type="OrthoDB" id="9777193at2"/>
<keyword evidence="3" id="KW-1185">Reference proteome</keyword>